<dbReference type="Pfam" id="PF02518">
    <property type="entry name" value="HATPase_c"/>
    <property type="match status" value="1"/>
</dbReference>
<dbReference type="Pfam" id="PF00072">
    <property type="entry name" value="Response_reg"/>
    <property type="match status" value="2"/>
</dbReference>
<evidence type="ECO:0000259" key="8">
    <source>
        <dbReference type="PROSITE" id="PS50110"/>
    </source>
</evidence>
<dbReference type="InterPro" id="IPR035965">
    <property type="entry name" value="PAS-like_dom_sf"/>
</dbReference>
<dbReference type="InterPro" id="IPR036097">
    <property type="entry name" value="HisK_dim/P_sf"/>
</dbReference>
<dbReference type="Gene3D" id="3.40.50.2300">
    <property type="match status" value="2"/>
</dbReference>
<feature type="domain" description="Response regulatory" evidence="8">
    <location>
        <begin position="488"/>
        <end position="604"/>
    </location>
</feature>
<feature type="modified residue" description="4-aspartylphosphate" evidence="4">
    <location>
        <position position="538"/>
    </location>
</feature>
<dbReference type="InterPro" id="IPR003661">
    <property type="entry name" value="HisK_dim/P_dom"/>
</dbReference>
<dbReference type="SUPFAM" id="SSF52172">
    <property type="entry name" value="CheY-like"/>
    <property type="match status" value="2"/>
</dbReference>
<dbReference type="Gene3D" id="3.30.450.20">
    <property type="entry name" value="PAS domain"/>
    <property type="match status" value="1"/>
</dbReference>
<reference evidence="10" key="1">
    <citation type="submission" date="2017-01" db="EMBL/GenBank/DDBJ databases">
        <title>Genome Analysis of Deinococcus marmoris KOPRI26562.</title>
        <authorList>
            <person name="Kim J.H."/>
            <person name="Oh H.-M."/>
        </authorList>
    </citation>
    <scope>NUCLEOTIDE SEQUENCE [LARGE SCALE GENOMIC DNA]</scope>
    <source>
        <strain evidence="10">PAMC 26633</strain>
    </source>
</reference>
<dbReference type="SUPFAM" id="SSF47384">
    <property type="entry name" value="Homodimeric domain of signal transducing histidine kinase"/>
    <property type="match status" value="1"/>
</dbReference>
<keyword evidence="5" id="KW-0175">Coiled coil</keyword>
<dbReference type="PANTHER" id="PTHR43065">
    <property type="entry name" value="SENSOR HISTIDINE KINASE"/>
    <property type="match status" value="1"/>
</dbReference>
<dbReference type="InterPro" id="IPR001789">
    <property type="entry name" value="Sig_transdc_resp-reg_receiver"/>
</dbReference>
<dbReference type="CDD" id="cd18161">
    <property type="entry name" value="REC_hyHK_blue-like"/>
    <property type="match status" value="1"/>
</dbReference>
<evidence type="ECO:0000256" key="1">
    <source>
        <dbReference type="ARBA" id="ARBA00000085"/>
    </source>
</evidence>
<evidence type="ECO:0000256" key="6">
    <source>
        <dbReference type="SAM" id="MobiDB-lite"/>
    </source>
</evidence>
<feature type="modified residue" description="4-aspartylphosphate" evidence="4">
    <location>
        <position position="688"/>
    </location>
</feature>
<feature type="coiled-coil region" evidence="5">
    <location>
        <begin position="181"/>
        <end position="222"/>
    </location>
</feature>
<sequence>MIARLDDTGAYSIPTPVEQPEPAAPADKPFGFHGAIPAVPEPESAPSSDHQSDNDAAFSLDSGGFFLSVLNGSTDCIKILRLDGTLEFMNANGICLMEIDDFAPLKGKSWASLWPEESRHLLVEAIDNARQGHHSRFEALCPTAKGTPKYWDVSVSPVNEPAGAQWFVSISRDITERVLSVRSLDAALQEQKRLSEALERHRETLECRVEEAVAALRASEAERHETAAALAQSQKMEAVGKLTGGVAHDFNNVLQVIGGNLQLAVQESNGNETLTRRLTCAHEAVERGAKLASQLLAFARRQPLEPVALDISRLLRSSDDMLRRVLGETIELETVVSGGLWNTLADPNHLQNVIVNLAINARDAMDGAGRLTIEAGNAMLDDEYTRHHEDLASGQYVMVAVSDTGCGMTPEILARAFEPFYTTKVEGRGTGLGLSMAYGFMKQTGGHIKLYSEPGHGTTVKLYLPRSMEEEAVRVEAANDPVTGGTETILVVEDDPNVRATAVDMLTQLGYQVLKAVDAQSALSVLESGVHVDLLFSDVVMPGPMRSVELARRAKEMLPALEVLFTSGYTENAIVHGGRLDPGVALISKPYRRDALARKVRWMFRTRVYEAPDKPDVAKVPEVPHAAAAPEPQPLQPLRVLIVEDDANTREATRELLELLDAKVLAVDSAQAALDVIAQQLFDVLLTDVRMPGMSGLDLARVMKRMQPRVHVVLASGYGTGIAAELGDELSGATLLPKPFNFDELEQAVFRKP</sequence>
<dbReference type="SUPFAM" id="SSF55785">
    <property type="entry name" value="PYP-like sensor domain (PAS domain)"/>
    <property type="match status" value="1"/>
</dbReference>
<dbReference type="NCBIfam" id="TIGR00229">
    <property type="entry name" value="sensory_box"/>
    <property type="match status" value="1"/>
</dbReference>
<dbReference type="InterPro" id="IPR036890">
    <property type="entry name" value="HATPase_C_sf"/>
</dbReference>
<comment type="catalytic activity">
    <reaction evidence="1">
        <text>ATP + protein L-histidine = ADP + protein N-phospho-L-histidine.</text>
        <dbReference type="EC" id="2.7.13.3"/>
    </reaction>
</comment>
<protein>
    <recommendedName>
        <fullName evidence="2">histidine kinase</fullName>
        <ecNumber evidence="2">2.7.13.3</ecNumber>
    </recommendedName>
</protein>
<dbReference type="InterPro" id="IPR005467">
    <property type="entry name" value="His_kinase_dom"/>
</dbReference>
<dbReference type="InterPro" id="IPR013656">
    <property type="entry name" value="PAS_4"/>
</dbReference>
<dbReference type="CDD" id="cd00156">
    <property type="entry name" value="REC"/>
    <property type="match status" value="1"/>
</dbReference>
<gene>
    <name evidence="9" type="ORF">BSU04_24435</name>
</gene>
<feature type="domain" description="Response regulatory" evidence="8">
    <location>
        <begin position="639"/>
        <end position="753"/>
    </location>
</feature>
<dbReference type="Gene3D" id="1.10.287.130">
    <property type="match status" value="1"/>
</dbReference>
<accession>A0A226WYK6</accession>
<dbReference type="InterPro" id="IPR004358">
    <property type="entry name" value="Sig_transdc_His_kin-like_C"/>
</dbReference>
<dbReference type="PANTHER" id="PTHR43065:SF49">
    <property type="entry name" value="HISTIDINE KINASE"/>
    <property type="match status" value="1"/>
</dbReference>
<evidence type="ECO:0000256" key="2">
    <source>
        <dbReference type="ARBA" id="ARBA00012438"/>
    </source>
</evidence>
<organism evidence="9 10">
    <name type="scientific">Caballeronia sordidicola</name>
    <name type="common">Burkholderia sordidicola</name>
    <dbReference type="NCBI Taxonomy" id="196367"/>
    <lineage>
        <taxon>Bacteria</taxon>
        <taxon>Pseudomonadati</taxon>
        <taxon>Pseudomonadota</taxon>
        <taxon>Betaproteobacteria</taxon>
        <taxon>Burkholderiales</taxon>
        <taxon>Burkholderiaceae</taxon>
        <taxon>Caballeronia</taxon>
    </lineage>
</organism>
<dbReference type="EMBL" id="MTHB01000159">
    <property type="protein sequence ID" value="OXC75867.1"/>
    <property type="molecule type" value="Genomic_DNA"/>
</dbReference>
<dbReference type="PROSITE" id="PS50110">
    <property type="entry name" value="RESPONSE_REGULATORY"/>
    <property type="match status" value="2"/>
</dbReference>
<dbReference type="GO" id="GO:0000155">
    <property type="term" value="F:phosphorelay sensor kinase activity"/>
    <property type="evidence" value="ECO:0007669"/>
    <property type="project" value="InterPro"/>
</dbReference>
<evidence type="ECO:0000313" key="10">
    <source>
        <dbReference type="Proteomes" id="UP000214720"/>
    </source>
</evidence>
<evidence type="ECO:0000256" key="3">
    <source>
        <dbReference type="ARBA" id="ARBA00022553"/>
    </source>
</evidence>
<dbReference type="InterPro" id="IPR000014">
    <property type="entry name" value="PAS"/>
</dbReference>
<proteinExistence type="predicted"/>
<dbReference type="SMART" id="SM00448">
    <property type="entry name" value="REC"/>
    <property type="match status" value="2"/>
</dbReference>
<dbReference type="AlphaFoldDB" id="A0A226WYK6"/>
<dbReference type="PROSITE" id="PS50109">
    <property type="entry name" value="HIS_KIN"/>
    <property type="match status" value="1"/>
</dbReference>
<evidence type="ECO:0000313" key="9">
    <source>
        <dbReference type="EMBL" id="OXC75867.1"/>
    </source>
</evidence>
<name>A0A226WYK6_CABSO</name>
<dbReference type="Gene3D" id="3.30.565.10">
    <property type="entry name" value="Histidine kinase-like ATPase, C-terminal domain"/>
    <property type="match status" value="1"/>
</dbReference>
<feature type="domain" description="Histidine kinase" evidence="7">
    <location>
        <begin position="245"/>
        <end position="468"/>
    </location>
</feature>
<dbReference type="Pfam" id="PF08448">
    <property type="entry name" value="PAS_4"/>
    <property type="match status" value="1"/>
</dbReference>
<dbReference type="SMART" id="SM00387">
    <property type="entry name" value="HATPase_c"/>
    <property type="match status" value="1"/>
</dbReference>
<dbReference type="Proteomes" id="UP000214720">
    <property type="component" value="Unassembled WGS sequence"/>
</dbReference>
<dbReference type="PRINTS" id="PR00344">
    <property type="entry name" value="BCTRLSENSOR"/>
</dbReference>
<evidence type="ECO:0000256" key="5">
    <source>
        <dbReference type="SAM" id="Coils"/>
    </source>
</evidence>
<dbReference type="SUPFAM" id="SSF55874">
    <property type="entry name" value="ATPase domain of HSP90 chaperone/DNA topoisomerase II/histidine kinase"/>
    <property type="match status" value="1"/>
</dbReference>
<dbReference type="eggNOG" id="COG0784">
    <property type="taxonomic scope" value="Bacteria"/>
</dbReference>
<dbReference type="CDD" id="cd00082">
    <property type="entry name" value="HisKA"/>
    <property type="match status" value="1"/>
</dbReference>
<evidence type="ECO:0000256" key="4">
    <source>
        <dbReference type="PROSITE-ProRule" id="PRU00169"/>
    </source>
</evidence>
<dbReference type="eggNOG" id="COG4191">
    <property type="taxonomic scope" value="Bacteria"/>
</dbReference>
<dbReference type="InterPro" id="IPR003594">
    <property type="entry name" value="HATPase_dom"/>
</dbReference>
<dbReference type="InterPro" id="IPR011006">
    <property type="entry name" value="CheY-like_superfamily"/>
</dbReference>
<comment type="caution">
    <text evidence="9">The sequence shown here is derived from an EMBL/GenBank/DDBJ whole genome shotgun (WGS) entry which is preliminary data.</text>
</comment>
<dbReference type="EC" id="2.7.13.3" evidence="2"/>
<feature type="region of interest" description="Disordered" evidence="6">
    <location>
        <begin position="1"/>
        <end position="54"/>
    </location>
</feature>
<evidence type="ECO:0000259" key="7">
    <source>
        <dbReference type="PROSITE" id="PS50109"/>
    </source>
</evidence>
<feature type="compositionally biased region" description="Low complexity" evidence="6">
    <location>
        <begin position="37"/>
        <end position="48"/>
    </location>
</feature>
<keyword evidence="3 4" id="KW-0597">Phosphoprotein</keyword>